<dbReference type="PRINTS" id="PR00419">
    <property type="entry name" value="ADXRDTASE"/>
</dbReference>
<dbReference type="PROSITE" id="PS51257">
    <property type="entry name" value="PROKAR_LIPOPROTEIN"/>
    <property type="match status" value="1"/>
</dbReference>
<dbReference type="Pfam" id="PF00743">
    <property type="entry name" value="FMO-like"/>
    <property type="match status" value="1"/>
</dbReference>
<dbReference type="InterPro" id="IPR036188">
    <property type="entry name" value="FAD/NAD-bd_sf"/>
</dbReference>
<dbReference type="SUPFAM" id="SSF51905">
    <property type="entry name" value="FAD/NAD(P)-binding domain"/>
    <property type="match status" value="1"/>
</dbReference>
<evidence type="ECO:0000313" key="6">
    <source>
        <dbReference type="EMBL" id="WVZ53549.1"/>
    </source>
</evidence>
<keyword evidence="7" id="KW-1185">Reference proteome</keyword>
<dbReference type="GO" id="GO:0004499">
    <property type="term" value="F:N,N-dimethylaniline monooxygenase activity"/>
    <property type="evidence" value="ECO:0007669"/>
    <property type="project" value="InterPro"/>
</dbReference>
<protein>
    <recommendedName>
        <fullName evidence="5">Flavin-containing monooxygenase</fullName>
        <ecNumber evidence="5">1.-.-.-</ecNumber>
    </recommendedName>
</protein>
<evidence type="ECO:0000313" key="7">
    <source>
        <dbReference type="Proteomes" id="UP001341281"/>
    </source>
</evidence>
<dbReference type="AlphaFoldDB" id="A0AAQ3PK05"/>
<sequence>MEKKRVVVVGAGVSGLAACKHLLERGCRPTVFEADTALGGVWARAPACTQLQTPRTLYLLNKWARPIYEFKKNFKGPYVHIRRRVKSVRKMRHFGMISVTYIQTEKKLANPFTKGLSRNVIGIASREMGLRPT</sequence>
<dbReference type="InterPro" id="IPR050346">
    <property type="entry name" value="FMO-like"/>
</dbReference>
<dbReference type="EC" id="1.-.-.-" evidence="5"/>
<name>A0AAQ3PK05_PASNO</name>
<dbReference type="PANTHER" id="PTHR23023">
    <property type="entry name" value="DIMETHYLANILINE MONOOXYGENASE"/>
    <property type="match status" value="1"/>
</dbReference>
<keyword evidence="3 5" id="KW-0274">FAD</keyword>
<organism evidence="6 7">
    <name type="scientific">Paspalum notatum var. saurae</name>
    <dbReference type="NCBI Taxonomy" id="547442"/>
    <lineage>
        <taxon>Eukaryota</taxon>
        <taxon>Viridiplantae</taxon>
        <taxon>Streptophyta</taxon>
        <taxon>Embryophyta</taxon>
        <taxon>Tracheophyta</taxon>
        <taxon>Spermatophyta</taxon>
        <taxon>Magnoliopsida</taxon>
        <taxon>Liliopsida</taxon>
        <taxon>Poales</taxon>
        <taxon>Poaceae</taxon>
        <taxon>PACMAD clade</taxon>
        <taxon>Panicoideae</taxon>
        <taxon>Andropogonodae</taxon>
        <taxon>Paspaleae</taxon>
        <taxon>Paspalinae</taxon>
        <taxon>Paspalum</taxon>
    </lineage>
</organism>
<keyword evidence="4 5" id="KW-0560">Oxidoreductase</keyword>
<evidence type="ECO:0000256" key="1">
    <source>
        <dbReference type="ARBA" id="ARBA00009183"/>
    </source>
</evidence>
<dbReference type="GO" id="GO:0050660">
    <property type="term" value="F:flavin adenine dinucleotide binding"/>
    <property type="evidence" value="ECO:0007669"/>
    <property type="project" value="InterPro"/>
</dbReference>
<comment type="similarity">
    <text evidence="1 5">Belongs to the FMO family.</text>
</comment>
<evidence type="ECO:0000256" key="5">
    <source>
        <dbReference type="RuleBase" id="RU361177"/>
    </source>
</evidence>
<evidence type="ECO:0000256" key="2">
    <source>
        <dbReference type="ARBA" id="ARBA00022630"/>
    </source>
</evidence>
<keyword evidence="2 5" id="KW-0285">Flavoprotein</keyword>
<keyword evidence="5" id="KW-0503">Monooxygenase</keyword>
<evidence type="ECO:0000256" key="4">
    <source>
        <dbReference type="ARBA" id="ARBA00023002"/>
    </source>
</evidence>
<dbReference type="Proteomes" id="UP001341281">
    <property type="component" value="Chromosome 01"/>
</dbReference>
<proteinExistence type="inferred from homology"/>
<accession>A0AAQ3PK05</accession>
<reference evidence="6 7" key="1">
    <citation type="submission" date="2024-02" db="EMBL/GenBank/DDBJ databases">
        <title>High-quality chromosome-scale genome assembly of Pensacola bahiagrass (Paspalum notatum Flugge var. saurae).</title>
        <authorList>
            <person name="Vega J.M."/>
            <person name="Podio M."/>
            <person name="Orjuela J."/>
            <person name="Siena L.A."/>
            <person name="Pessino S.C."/>
            <person name="Combes M.C."/>
            <person name="Mariac C."/>
            <person name="Albertini E."/>
            <person name="Pupilli F."/>
            <person name="Ortiz J.P.A."/>
            <person name="Leblanc O."/>
        </authorList>
    </citation>
    <scope>NUCLEOTIDE SEQUENCE [LARGE SCALE GENOMIC DNA]</scope>
    <source>
        <strain evidence="6">R1</strain>
        <tissue evidence="6">Leaf</tissue>
    </source>
</reference>
<dbReference type="GO" id="GO:0050661">
    <property type="term" value="F:NADP binding"/>
    <property type="evidence" value="ECO:0007669"/>
    <property type="project" value="InterPro"/>
</dbReference>
<dbReference type="EMBL" id="CP144745">
    <property type="protein sequence ID" value="WVZ53549.1"/>
    <property type="molecule type" value="Genomic_DNA"/>
</dbReference>
<comment type="cofactor">
    <cofactor evidence="5">
        <name>FAD</name>
        <dbReference type="ChEBI" id="CHEBI:57692"/>
    </cofactor>
</comment>
<dbReference type="Gene3D" id="3.50.50.60">
    <property type="entry name" value="FAD/NAD(P)-binding domain"/>
    <property type="match status" value="1"/>
</dbReference>
<gene>
    <name evidence="6" type="ORF">U9M48_004475</name>
</gene>
<evidence type="ECO:0000256" key="3">
    <source>
        <dbReference type="ARBA" id="ARBA00022827"/>
    </source>
</evidence>
<dbReference type="InterPro" id="IPR020946">
    <property type="entry name" value="Flavin_mOase-like"/>
</dbReference>